<feature type="transmembrane region" description="Helical" evidence="2">
    <location>
        <begin position="7"/>
        <end position="23"/>
    </location>
</feature>
<proteinExistence type="predicted"/>
<dbReference type="OrthoDB" id="8032448at2759"/>
<keyword evidence="2" id="KW-0472">Membrane</keyword>
<gene>
    <name evidence="3" type="ORF">FF38_12186</name>
</gene>
<accession>A0A0L0BUY9</accession>
<evidence type="ECO:0000256" key="1">
    <source>
        <dbReference type="SAM" id="MobiDB-lite"/>
    </source>
</evidence>
<feature type="compositionally biased region" description="Basic and acidic residues" evidence="1">
    <location>
        <begin position="68"/>
        <end position="97"/>
    </location>
</feature>
<evidence type="ECO:0000313" key="3">
    <source>
        <dbReference type="EMBL" id="KNC23044.1"/>
    </source>
</evidence>
<keyword evidence="4" id="KW-1185">Reference proteome</keyword>
<dbReference type="AlphaFoldDB" id="A0A0L0BUY9"/>
<reference evidence="3 4" key="1">
    <citation type="journal article" date="2015" name="Nat. Commun.">
        <title>Lucilia cuprina genome unlocks parasitic fly biology to underpin future interventions.</title>
        <authorList>
            <person name="Anstead C.A."/>
            <person name="Korhonen P.K."/>
            <person name="Young N.D."/>
            <person name="Hall R.S."/>
            <person name="Jex A.R."/>
            <person name="Murali S.C."/>
            <person name="Hughes D.S."/>
            <person name="Lee S.F."/>
            <person name="Perry T."/>
            <person name="Stroehlein A.J."/>
            <person name="Ansell B.R."/>
            <person name="Breugelmans B."/>
            <person name="Hofmann A."/>
            <person name="Qu J."/>
            <person name="Dugan S."/>
            <person name="Lee S.L."/>
            <person name="Chao H."/>
            <person name="Dinh H."/>
            <person name="Han Y."/>
            <person name="Doddapaneni H.V."/>
            <person name="Worley K.C."/>
            <person name="Muzny D.M."/>
            <person name="Ioannidis P."/>
            <person name="Waterhouse R.M."/>
            <person name="Zdobnov E.M."/>
            <person name="James P.J."/>
            <person name="Bagnall N.H."/>
            <person name="Kotze A.C."/>
            <person name="Gibbs R.A."/>
            <person name="Richards S."/>
            <person name="Batterham P."/>
            <person name="Gasser R.B."/>
        </authorList>
    </citation>
    <scope>NUCLEOTIDE SEQUENCE [LARGE SCALE GENOMIC DNA]</scope>
    <source>
        <strain evidence="3 4">LS</strain>
        <tissue evidence="3">Full body</tissue>
    </source>
</reference>
<feature type="region of interest" description="Disordered" evidence="1">
    <location>
        <begin position="34"/>
        <end position="120"/>
    </location>
</feature>
<keyword evidence="2" id="KW-1133">Transmembrane helix</keyword>
<protein>
    <submittedName>
        <fullName evidence="3">Uncharacterized protein</fullName>
    </submittedName>
</protein>
<dbReference type="Proteomes" id="UP000037069">
    <property type="component" value="Unassembled WGS sequence"/>
</dbReference>
<name>A0A0L0BUY9_LUCCU</name>
<evidence type="ECO:0000313" key="4">
    <source>
        <dbReference type="Proteomes" id="UP000037069"/>
    </source>
</evidence>
<keyword evidence="2" id="KW-0812">Transmembrane</keyword>
<evidence type="ECO:0000256" key="2">
    <source>
        <dbReference type="SAM" id="Phobius"/>
    </source>
</evidence>
<feature type="compositionally biased region" description="Pro residues" evidence="1">
    <location>
        <begin position="108"/>
        <end position="120"/>
    </location>
</feature>
<organism evidence="3 4">
    <name type="scientific">Lucilia cuprina</name>
    <name type="common">Green bottle fly</name>
    <name type="synonym">Australian sheep blowfly</name>
    <dbReference type="NCBI Taxonomy" id="7375"/>
    <lineage>
        <taxon>Eukaryota</taxon>
        <taxon>Metazoa</taxon>
        <taxon>Ecdysozoa</taxon>
        <taxon>Arthropoda</taxon>
        <taxon>Hexapoda</taxon>
        <taxon>Insecta</taxon>
        <taxon>Pterygota</taxon>
        <taxon>Neoptera</taxon>
        <taxon>Endopterygota</taxon>
        <taxon>Diptera</taxon>
        <taxon>Brachycera</taxon>
        <taxon>Muscomorpha</taxon>
        <taxon>Oestroidea</taxon>
        <taxon>Calliphoridae</taxon>
        <taxon>Luciliinae</taxon>
        <taxon>Lucilia</taxon>
    </lineage>
</organism>
<comment type="caution">
    <text evidence="3">The sequence shown here is derived from an EMBL/GenBank/DDBJ whole genome shotgun (WGS) entry which is preliminary data.</text>
</comment>
<sequence>MQPLLKLHIYLTIIVIIAFINNADMAQTKSQNGMSDLLGMDEPPEKVPEFESSMTRKRRDVDALAADDIPKEEPNARFRVRREAPPGESDVPKEFQENGKINRAKRQMPPPPGEMPMPPV</sequence>
<dbReference type="EMBL" id="JRES01001422">
    <property type="protein sequence ID" value="KNC23044.1"/>
    <property type="molecule type" value="Genomic_DNA"/>
</dbReference>